<proteinExistence type="predicted"/>
<gene>
    <name evidence="2" type="ORF">JIV24_19935</name>
</gene>
<dbReference type="Proteomes" id="UP000605676">
    <property type="component" value="Unassembled WGS sequence"/>
</dbReference>
<comment type="caution">
    <text evidence="2">The sequence shown here is derived from an EMBL/GenBank/DDBJ whole genome shotgun (WGS) entry which is preliminary data.</text>
</comment>
<evidence type="ECO:0000256" key="1">
    <source>
        <dbReference type="SAM" id="Phobius"/>
    </source>
</evidence>
<sequence>MTRLAKRLTLISVITISLLLLIISLFRLIKLKIELKENNGNIEAKYVLRNKILFDDVIEYFPNERYKEVKFIFLNSNDTISFKTDAFKLQKYSDNDYQFAVPVNWTMNRNDSTVAYVDHYYLTQKNHKVKYKWVLTKDSLMTQKNSMSKIINLKKEVSDINDHIFNEVFDLSLGIYSVLYSYKSNGINYIRYISANTDNDNTVFLVTFETKELYFHLFKNMIEEMDLNTFVYSP</sequence>
<keyword evidence="3" id="KW-1185">Reference proteome</keyword>
<dbReference type="EMBL" id="JAENRR010000080">
    <property type="protein sequence ID" value="MBK3519624.1"/>
    <property type="molecule type" value="Genomic_DNA"/>
</dbReference>
<keyword evidence="1" id="KW-0472">Membrane</keyword>
<reference evidence="2 3" key="1">
    <citation type="submission" date="2021-01" db="EMBL/GenBank/DDBJ databases">
        <title>Carboxyliciviraga sp.nov., isolated from coastal sediments.</title>
        <authorList>
            <person name="Lu D."/>
            <person name="Zhang T."/>
        </authorList>
    </citation>
    <scope>NUCLEOTIDE SEQUENCE [LARGE SCALE GENOMIC DNA]</scope>
    <source>
        <strain evidence="2 3">N1Y132</strain>
    </source>
</reference>
<name>A0ABS1HPL0_9BACT</name>
<dbReference type="RefSeq" id="WP_200466843.1">
    <property type="nucleotide sequence ID" value="NZ_JAENRR010000080.1"/>
</dbReference>
<organism evidence="2 3">
    <name type="scientific">Carboxylicivirga marina</name>
    <dbReference type="NCBI Taxonomy" id="2800988"/>
    <lineage>
        <taxon>Bacteria</taxon>
        <taxon>Pseudomonadati</taxon>
        <taxon>Bacteroidota</taxon>
        <taxon>Bacteroidia</taxon>
        <taxon>Marinilabiliales</taxon>
        <taxon>Marinilabiliaceae</taxon>
        <taxon>Carboxylicivirga</taxon>
    </lineage>
</organism>
<evidence type="ECO:0000313" key="2">
    <source>
        <dbReference type="EMBL" id="MBK3519624.1"/>
    </source>
</evidence>
<evidence type="ECO:0000313" key="3">
    <source>
        <dbReference type="Proteomes" id="UP000605676"/>
    </source>
</evidence>
<keyword evidence="1" id="KW-0812">Transmembrane</keyword>
<protein>
    <submittedName>
        <fullName evidence="2">Uncharacterized protein</fullName>
    </submittedName>
</protein>
<accession>A0ABS1HPL0</accession>
<feature type="transmembrane region" description="Helical" evidence="1">
    <location>
        <begin position="7"/>
        <end position="29"/>
    </location>
</feature>
<keyword evidence="1" id="KW-1133">Transmembrane helix</keyword>